<accession>A0A9X0BP25</accession>
<gene>
    <name evidence="1" type="ORF">N7539_007673</name>
</gene>
<name>A0A9X0BP25_9EURO</name>
<keyword evidence="2" id="KW-1185">Reference proteome</keyword>
<sequence length="62" mass="7108">MVICEGGERRKRAERNQYQRAVRMPVNMSQNRAVVVVGKQGIVQDGKRNVKSKQNGLQSWTH</sequence>
<evidence type="ECO:0000313" key="2">
    <source>
        <dbReference type="Proteomes" id="UP001148312"/>
    </source>
</evidence>
<dbReference type="RefSeq" id="XP_056788073.1">
    <property type="nucleotide sequence ID" value="XM_056937274.1"/>
</dbReference>
<protein>
    <submittedName>
        <fullName evidence="1">Uncharacterized protein</fullName>
    </submittedName>
</protein>
<dbReference type="Proteomes" id="UP001148312">
    <property type="component" value="Unassembled WGS sequence"/>
</dbReference>
<comment type="caution">
    <text evidence="1">The sequence shown here is derived from an EMBL/GenBank/DDBJ whole genome shotgun (WGS) entry which is preliminary data.</text>
</comment>
<reference evidence="1" key="2">
    <citation type="journal article" date="2023" name="IMA Fungus">
        <title>Comparative genomic study of the Penicillium genus elucidates a diverse pangenome and 15 lateral gene transfer events.</title>
        <authorList>
            <person name="Petersen C."/>
            <person name="Sorensen T."/>
            <person name="Nielsen M.R."/>
            <person name="Sondergaard T.E."/>
            <person name="Sorensen J.L."/>
            <person name="Fitzpatrick D.A."/>
            <person name="Frisvad J.C."/>
            <person name="Nielsen K.L."/>
        </authorList>
    </citation>
    <scope>NUCLEOTIDE SEQUENCE</scope>
    <source>
        <strain evidence="1">IBT 30728</strain>
    </source>
</reference>
<dbReference type="GeneID" id="81627523"/>
<dbReference type="EMBL" id="JAPWDQ010000010">
    <property type="protein sequence ID" value="KAJ5477529.1"/>
    <property type="molecule type" value="Genomic_DNA"/>
</dbReference>
<dbReference type="AlphaFoldDB" id="A0A9X0BP25"/>
<organism evidence="1 2">
    <name type="scientific">Penicillium diatomitis</name>
    <dbReference type="NCBI Taxonomy" id="2819901"/>
    <lineage>
        <taxon>Eukaryota</taxon>
        <taxon>Fungi</taxon>
        <taxon>Dikarya</taxon>
        <taxon>Ascomycota</taxon>
        <taxon>Pezizomycotina</taxon>
        <taxon>Eurotiomycetes</taxon>
        <taxon>Eurotiomycetidae</taxon>
        <taxon>Eurotiales</taxon>
        <taxon>Aspergillaceae</taxon>
        <taxon>Penicillium</taxon>
    </lineage>
</organism>
<reference evidence="1" key="1">
    <citation type="submission" date="2022-12" db="EMBL/GenBank/DDBJ databases">
        <authorList>
            <person name="Petersen C."/>
        </authorList>
    </citation>
    <scope>NUCLEOTIDE SEQUENCE</scope>
    <source>
        <strain evidence="1">IBT 30728</strain>
    </source>
</reference>
<proteinExistence type="predicted"/>
<evidence type="ECO:0000313" key="1">
    <source>
        <dbReference type="EMBL" id="KAJ5477529.1"/>
    </source>
</evidence>